<sequence>MENDEDYEPILEGSALYMHLKEVNFDGMVETFSAKKEVLKSNFNKIDDYEGMELSIPQENYELTNLLLHSNLMLEEDAAYLYSLVSTLQIKQCLPRWKPMIIPGGILTVACLAYLKMRQRVLMLPVILGSITGSLIYLKHIYTRKQKLKRLTKLLSTLNSVLYYIKKNIKQTRELGANIVTMEFTSAKDDPVAEMYYERTREQIISVMKDLTCNIINIILATRKTTLSFGSILSKFSVLNIQLLSSLTDEQLGLKKFEHPTDYKDSLNIESLDVLKNIYILIQSEYLKMIGLCFTSLAESSIDTIFTTLDKDFQNYFVILEKMKLQYNCSFLPKRLTKELNIKSKKLADGCQKLKIFNSLLSALILESDNLESYLEKYPETSNSDVQASVCQIDKKLNDCTEYFKEVSNHFQRSKCVNKLQEPSEPSILQKNEANDTKIIQLGYSDFSVRDVDKVYLCVSEEREENDVDCSNDNPDDDNSPQLPVFVLSELKQALTVKKVEFQQRELEAAQRNNMNDEYAQFLCDENPILNKSSQSANNRKQKTNENLSTESNLNSNVPAYSNGAMSFQKMVALKAVNTSLAWNNCQDEVIYDENKSEEYEDCE</sequence>
<dbReference type="RefSeq" id="XP_014257419.1">
    <property type="nucleotide sequence ID" value="XM_014401933.2"/>
</dbReference>
<dbReference type="Proteomes" id="UP000494040">
    <property type="component" value="Unassembled WGS sequence"/>
</dbReference>
<evidence type="ECO:0000313" key="3">
    <source>
        <dbReference type="EnsemblMetazoa" id="XP_014257419.1"/>
    </source>
</evidence>
<keyword evidence="2" id="KW-0812">Transmembrane</keyword>
<dbReference type="EnsemblMetazoa" id="XM_014401933.2">
    <property type="protein sequence ID" value="XP_014257419.1"/>
    <property type="gene ID" value="LOC106671107"/>
</dbReference>
<proteinExistence type="predicted"/>
<evidence type="ECO:0000256" key="1">
    <source>
        <dbReference type="SAM" id="MobiDB-lite"/>
    </source>
</evidence>
<protein>
    <recommendedName>
        <fullName evidence="5">Vezatin</fullName>
    </recommendedName>
</protein>
<accession>A0A8I6S7N0</accession>
<keyword evidence="2" id="KW-0472">Membrane</keyword>
<evidence type="ECO:0000313" key="4">
    <source>
        <dbReference type="Proteomes" id="UP000494040"/>
    </source>
</evidence>
<dbReference type="AlphaFoldDB" id="A0A8I6S7N0"/>
<evidence type="ECO:0000256" key="2">
    <source>
        <dbReference type="SAM" id="Phobius"/>
    </source>
</evidence>
<dbReference type="GeneID" id="106671107"/>
<name>A0A8I6S7N0_CIMLE</name>
<evidence type="ECO:0008006" key="5">
    <source>
        <dbReference type="Google" id="ProtNLM"/>
    </source>
</evidence>
<feature type="compositionally biased region" description="Low complexity" evidence="1">
    <location>
        <begin position="545"/>
        <end position="555"/>
    </location>
</feature>
<feature type="transmembrane region" description="Helical" evidence="2">
    <location>
        <begin position="121"/>
        <end position="142"/>
    </location>
</feature>
<feature type="region of interest" description="Disordered" evidence="1">
    <location>
        <begin position="532"/>
        <end position="555"/>
    </location>
</feature>
<dbReference type="OrthoDB" id="6631209at2759"/>
<reference evidence="3" key="1">
    <citation type="submission" date="2022-01" db="UniProtKB">
        <authorList>
            <consortium name="EnsemblMetazoa"/>
        </authorList>
    </citation>
    <scope>IDENTIFICATION</scope>
</reference>
<keyword evidence="2" id="KW-1133">Transmembrane helix</keyword>
<dbReference type="KEGG" id="clec:106671107"/>
<keyword evidence="4" id="KW-1185">Reference proteome</keyword>
<organism evidence="3 4">
    <name type="scientific">Cimex lectularius</name>
    <name type="common">Bed bug</name>
    <name type="synonym">Acanthia lectularia</name>
    <dbReference type="NCBI Taxonomy" id="79782"/>
    <lineage>
        <taxon>Eukaryota</taxon>
        <taxon>Metazoa</taxon>
        <taxon>Ecdysozoa</taxon>
        <taxon>Arthropoda</taxon>
        <taxon>Hexapoda</taxon>
        <taxon>Insecta</taxon>
        <taxon>Pterygota</taxon>
        <taxon>Neoptera</taxon>
        <taxon>Paraneoptera</taxon>
        <taxon>Hemiptera</taxon>
        <taxon>Heteroptera</taxon>
        <taxon>Panheteroptera</taxon>
        <taxon>Cimicomorpha</taxon>
        <taxon>Cimicidae</taxon>
        <taxon>Cimex</taxon>
    </lineage>
</organism>